<dbReference type="SUPFAM" id="SSF51215">
    <property type="entry name" value="Regulatory protein AraC"/>
    <property type="match status" value="1"/>
</dbReference>
<dbReference type="PROSITE" id="PS00041">
    <property type="entry name" value="HTH_ARAC_FAMILY_1"/>
    <property type="match status" value="1"/>
</dbReference>
<dbReference type="RefSeq" id="WP_100288061.1">
    <property type="nucleotide sequence ID" value="NZ_PHHA01000003.1"/>
</dbReference>
<sequence>MANINTFLYQDHFKDEQTLLSFNYTDPEYNENEHAHEFAELVIVDKGCGVQIFNGEPYFIQEGDVFLVKELDRHFYNELGTLKLMNLHINSKYQFQYLKHIEPILAQLHITDGNFIWLMPQEKDYCMKLIRQLPEIYAKNDSMLLFQVESLFMQLIGVLLTNKNILKNNHTQYKIRNLLIYLQQNYMEQINWHDLSERFFIKNKTLTRKIKELTQMSPVNYLNRLRLLAAREKIYHTDLSITDIATLCGFNNSDYFTKCYKKNFGISPSQARKNHTG</sequence>
<dbReference type="PROSITE" id="PS01124">
    <property type="entry name" value="HTH_ARAC_FAMILY_2"/>
    <property type="match status" value="1"/>
</dbReference>
<dbReference type="InterPro" id="IPR020449">
    <property type="entry name" value="Tscrpt_reg_AraC-type_HTH"/>
</dbReference>
<dbReference type="InterPro" id="IPR014710">
    <property type="entry name" value="RmlC-like_jellyroll"/>
</dbReference>
<dbReference type="PRINTS" id="PR00032">
    <property type="entry name" value="HTHARAC"/>
</dbReference>
<evidence type="ECO:0000256" key="3">
    <source>
        <dbReference type="ARBA" id="ARBA00023159"/>
    </source>
</evidence>
<dbReference type="Gene3D" id="2.60.120.10">
    <property type="entry name" value="Jelly Rolls"/>
    <property type="match status" value="1"/>
</dbReference>
<proteinExistence type="predicted"/>
<dbReference type="InterPro" id="IPR009057">
    <property type="entry name" value="Homeodomain-like_sf"/>
</dbReference>
<dbReference type="Pfam" id="PF12833">
    <property type="entry name" value="HTH_18"/>
    <property type="match status" value="1"/>
</dbReference>
<dbReference type="PANTHER" id="PTHR43280">
    <property type="entry name" value="ARAC-FAMILY TRANSCRIPTIONAL REGULATOR"/>
    <property type="match status" value="1"/>
</dbReference>
<dbReference type="Proteomes" id="UP000229329">
    <property type="component" value="Unassembled WGS sequence"/>
</dbReference>
<dbReference type="SUPFAM" id="SSF46689">
    <property type="entry name" value="Homeodomain-like"/>
    <property type="match status" value="1"/>
</dbReference>
<dbReference type="InterPro" id="IPR003313">
    <property type="entry name" value="AraC-bd"/>
</dbReference>
<dbReference type="InterPro" id="IPR037923">
    <property type="entry name" value="HTH-like"/>
</dbReference>
<evidence type="ECO:0000313" key="6">
    <source>
        <dbReference type="EMBL" id="PJG86129.1"/>
    </source>
</evidence>
<evidence type="ECO:0000256" key="4">
    <source>
        <dbReference type="ARBA" id="ARBA00023163"/>
    </source>
</evidence>
<comment type="caution">
    <text evidence="6">The sequence shown here is derived from an EMBL/GenBank/DDBJ whole genome shotgun (WGS) entry which is preliminary data.</text>
</comment>
<keyword evidence="2" id="KW-0238">DNA-binding</keyword>
<organism evidence="6 7">
    <name type="scientific">Conservatibacter flavescens</name>
    <dbReference type="NCBI Taxonomy" id="28161"/>
    <lineage>
        <taxon>Bacteria</taxon>
        <taxon>Pseudomonadati</taxon>
        <taxon>Pseudomonadota</taxon>
        <taxon>Gammaproteobacteria</taxon>
        <taxon>Pasteurellales</taxon>
        <taxon>Pasteurellaceae</taxon>
        <taxon>Conservatibacter</taxon>
    </lineage>
</organism>
<dbReference type="Pfam" id="PF02311">
    <property type="entry name" value="AraC_binding"/>
    <property type="match status" value="1"/>
</dbReference>
<name>A0A2M8S4Q6_9PAST</name>
<dbReference type="InterPro" id="IPR018060">
    <property type="entry name" value="HTH_AraC"/>
</dbReference>
<dbReference type="InterPro" id="IPR018062">
    <property type="entry name" value="HTH_AraC-typ_CS"/>
</dbReference>
<evidence type="ECO:0000256" key="1">
    <source>
        <dbReference type="ARBA" id="ARBA00023015"/>
    </source>
</evidence>
<protein>
    <submittedName>
        <fullName evidence="6">AraC family transcriptional regulator</fullName>
    </submittedName>
</protein>
<dbReference type="EMBL" id="PHHA01000003">
    <property type="protein sequence ID" value="PJG86129.1"/>
    <property type="molecule type" value="Genomic_DNA"/>
</dbReference>
<dbReference type="GO" id="GO:0003700">
    <property type="term" value="F:DNA-binding transcription factor activity"/>
    <property type="evidence" value="ECO:0007669"/>
    <property type="project" value="InterPro"/>
</dbReference>
<keyword evidence="4" id="KW-0804">Transcription</keyword>
<keyword evidence="1" id="KW-0805">Transcription regulation</keyword>
<dbReference type="SMART" id="SM00342">
    <property type="entry name" value="HTH_ARAC"/>
    <property type="match status" value="1"/>
</dbReference>
<feature type="domain" description="HTH araC/xylS-type" evidence="5">
    <location>
        <begin position="176"/>
        <end position="274"/>
    </location>
</feature>
<reference evidence="6 7" key="1">
    <citation type="submission" date="2017-11" db="EMBL/GenBank/DDBJ databases">
        <title>Reclassification of Bisgaard taxon 7 as Conservatibacter flavescens gen. nov., sp. nov.</title>
        <authorList>
            <person name="Christensen H."/>
        </authorList>
    </citation>
    <scope>NUCLEOTIDE SEQUENCE [LARGE SCALE GENOMIC DNA]</scope>
    <source>
        <strain evidence="6 7">7_4</strain>
    </source>
</reference>
<gene>
    <name evidence="6" type="ORF">CVP05_02860</name>
</gene>
<dbReference type="OrthoDB" id="2547276at2"/>
<evidence type="ECO:0000313" key="7">
    <source>
        <dbReference type="Proteomes" id="UP000229329"/>
    </source>
</evidence>
<accession>A0A2M8S4Q6</accession>
<keyword evidence="7" id="KW-1185">Reference proteome</keyword>
<evidence type="ECO:0000259" key="5">
    <source>
        <dbReference type="PROSITE" id="PS01124"/>
    </source>
</evidence>
<evidence type="ECO:0000256" key="2">
    <source>
        <dbReference type="ARBA" id="ARBA00023125"/>
    </source>
</evidence>
<dbReference type="Gene3D" id="1.10.10.60">
    <property type="entry name" value="Homeodomain-like"/>
    <property type="match status" value="2"/>
</dbReference>
<dbReference type="AlphaFoldDB" id="A0A2M8S4Q6"/>
<keyword evidence="3" id="KW-0010">Activator</keyword>
<dbReference type="GO" id="GO:0043565">
    <property type="term" value="F:sequence-specific DNA binding"/>
    <property type="evidence" value="ECO:0007669"/>
    <property type="project" value="InterPro"/>
</dbReference>
<dbReference type="PANTHER" id="PTHR43280:SF28">
    <property type="entry name" value="HTH-TYPE TRANSCRIPTIONAL ACTIVATOR RHAS"/>
    <property type="match status" value="1"/>
</dbReference>